<reference evidence="2 3" key="1">
    <citation type="journal article" date="2019" name="Int. J. Syst. Evol. Microbiol.">
        <title>The Global Catalogue of Microorganisms (GCM) 10K type strain sequencing project: providing services to taxonomists for standard genome sequencing and annotation.</title>
        <authorList>
            <consortium name="The Broad Institute Genomics Platform"/>
            <consortium name="The Broad Institute Genome Sequencing Center for Infectious Disease"/>
            <person name="Wu L."/>
            <person name="Ma J."/>
        </authorList>
    </citation>
    <scope>NUCLEOTIDE SEQUENCE [LARGE SCALE GENOMIC DNA]</scope>
    <source>
        <strain evidence="2 3">JCM 13250</strain>
    </source>
</reference>
<dbReference type="Proteomes" id="UP001500218">
    <property type="component" value="Unassembled WGS sequence"/>
</dbReference>
<evidence type="ECO:0000313" key="3">
    <source>
        <dbReference type="Proteomes" id="UP001500218"/>
    </source>
</evidence>
<sequence length="549" mass="58186">MKTPIRRRVGAAAALVATLAVVAYGLGPVVAGASSHREAPLIAADPSVDNTDLYAFASPDRPGYVTFVANFAPFSDPDGGPNFYPFATDAAYVIHVDNDGDAKEDAVFRWTFHNVDKRGGKTFLYNNGPVTSLKDANLLFRQEYTLESSFNGGPFVVRSKNTPVAPSRVGPASMPEYQKLRDEATIKLEGGWRIFAGQADDPFFLDLRVFDLLYGGDLSEVGRDTLAGYNVNTIALEVPFSDVALGGDASRNPVVGVWTTTERNRVRITGRSDLSGDRVQVSRLGNPLVNEVVVPANLKDAFNSIPPDKDAGIPAVVARVKDPEVPKLLEAIYKLPAPKAPRDDLVEIFLTGITTKANGPIKADLNSQLMNADADASRFRPSEMLRLNLTVPVAKEPNRLGVLAGDLQGFPNGRRLTDDAVDIGLQALAGAAQTGKLVDALATGDKVDANEVAFGATFPYVALPNVGAVNANARPAVAPTTPASQGMTVGKGPEASAPADIPKATSVAAMGTWIGVSAGLTLALILFAAWAWRRRRRPVGPGPDPTLPL</sequence>
<accession>A0ABN2MSQ2</accession>
<dbReference type="Pfam" id="PF14224">
    <property type="entry name" value="DUF4331"/>
    <property type="match status" value="1"/>
</dbReference>
<dbReference type="EMBL" id="BAAALT010000296">
    <property type="protein sequence ID" value="GAA1836253.1"/>
    <property type="molecule type" value="Genomic_DNA"/>
</dbReference>
<keyword evidence="1" id="KW-0472">Membrane</keyword>
<proteinExistence type="predicted"/>
<evidence type="ECO:0000313" key="2">
    <source>
        <dbReference type="EMBL" id="GAA1836253.1"/>
    </source>
</evidence>
<protein>
    <submittedName>
        <fullName evidence="2">DUF4331 domain-containing protein</fullName>
    </submittedName>
</protein>
<gene>
    <name evidence="2" type="ORF">GCM10009682_62900</name>
</gene>
<organism evidence="2 3">
    <name type="scientific">Luedemannella flava</name>
    <dbReference type="NCBI Taxonomy" id="349316"/>
    <lineage>
        <taxon>Bacteria</taxon>
        <taxon>Bacillati</taxon>
        <taxon>Actinomycetota</taxon>
        <taxon>Actinomycetes</taxon>
        <taxon>Micromonosporales</taxon>
        <taxon>Micromonosporaceae</taxon>
        <taxon>Luedemannella</taxon>
    </lineage>
</organism>
<evidence type="ECO:0000256" key="1">
    <source>
        <dbReference type="SAM" id="Phobius"/>
    </source>
</evidence>
<name>A0ABN2MSQ2_9ACTN</name>
<comment type="caution">
    <text evidence="2">The sequence shown here is derived from an EMBL/GenBank/DDBJ whole genome shotgun (WGS) entry which is preliminary data.</text>
</comment>
<keyword evidence="1" id="KW-1133">Transmembrane helix</keyword>
<dbReference type="InterPro" id="IPR025566">
    <property type="entry name" value="DUF4331"/>
</dbReference>
<keyword evidence="1" id="KW-0812">Transmembrane</keyword>
<keyword evidence="3" id="KW-1185">Reference proteome</keyword>
<dbReference type="RefSeq" id="WP_344140374.1">
    <property type="nucleotide sequence ID" value="NZ_BAAALT010000296.1"/>
</dbReference>
<feature type="transmembrane region" description="Helical" evidence="1">
    <location>
        <begin position="510"/>
        <end position="532"/>
    </location>
</feature>